<evidence type="ECO:0000256" key="1">
    <source>
        <dbReference type="SAM" id="MobiDB-lite"/>
    </source>
</evidence>
<dbReference type="OrthoDB" id="1882119at2759"/>
<organism evidence="2 3">
    <name type="scientific">Brassica carinata</name>
    <name type="common">Ethiopian mustard</name>
    <name type="synonym">Abyssinian cabbage</name>
    <dbReference type="NCBI Taxonomy" id="52824"/>
    <lineage>
        <taxon>Eukaryota</taxon>
        <taxon>Viridiplantae</taxon>
        <taxon>Streptophyta</taxon>
        <taxon>Embryophyta</taxon>
        <taxon>Tracheophyta</taxon>
        <taxon>Spermatophyta</taxon>
        <taxon>Magnoliopsida</taxon>
        <taxon>eudicotyledons</taxon>
        <taxon>Gunneridae</taxon>
        <taxon>Pentapetalae</taxon>
        <taxon>rosids</taxon>
        <taxon>malvids</taxon>
        <taxon>Brassicales</taxon>
        <taxon>Brassicaceae</taxon>
        <taxon>Brassiceae</taxon>
        <taxon>Brassica</taxon>
    </lineage>
</organism>
<dbReference type="AlphaFoldDB" id="A0A8X8AVB4"/>
<name>A0A8X8AVB4_BRACI</name>
<dbReference type="EMBL" id="JAAMPC010000004">
    <property type="protein sequence ID" value="KAG2314259.1"/>
    <property type="molecule type" value="Genomic_DNA"/>
</dbReference>
<gene>
    <name evidence="2" type="ORF">Bca52824_017381</name>
</gene>
<accession>A0A8X8AVB4</accession>
<dbReference type="Proteomes" id="UP000886595">
    <property type="component" value="Unassembled WGS sequence"/>
</dbReference>
<sequence>MANNLVLLSDLQAGRSSSSVQDSDHSNLEGGDLEALGHSVNPLPSIPSSSENSVDRNLSVAVSSRFQKIRTLYLGKLSEAKDEENGLDSGVSVQEESCCNGEKFLLCMAGEGKNVRRRDVEELADFIVCEPQKDCRLAKRERTVSESEVEEDCSQKAGGEAKGLEREQKEECLNK</sequence>
<proteinExistence type="predicted"/>
<evidence type="ECO:0000313" key="3">
    <source>
        <dbReference type="Proteomes" id="UP000886595"/>
    </source>
</evidence>
<keyword evidence="3" id="KW-1185">Reference proteome</keyword>
<feature type="compositionally biased region" description="Basic and acidic residues" evidence="1">
    <location>
        <begin position="162"/>
        <end position="175"/>
    </location>
</feature>
<protein>
    <submittedName>
        <fullName evidence="2">Uncharacterized protein</fullName>
    </submittedName>
</protein>
<feature type="region of interest" description="Disordered" evidence="1">
    <location>
        <begin position="14"/>
        <end position="53"/>
    </location>
</feature>
<feature type="region of interest" description="Disordered" evidence="1">
    <location>
        <begin position="140"/>
        <end position="175"/>
    </location>
</feature>
<comment type="caution">
    <text evidence="2">The sequence shown here is derived from an EMBL/GenBank/DDBJ whole genome shotgun (WGS) entry which is preliminary data.</text>
</comment>
<evidence type="ECO:0000313" key="2">
    <source>
        <dbReference type="EMBL" id="KAG2314259.1"/>
    </source>
</evidence>
<reference evidence="2 3" key="1">
    <citation type="submission" date="2020-02" db="EMBL/GenBank/DDBJ databases">
        <authorList>
            <person name="Ma Q."/>
            <person name="Huang Y."/>
            <person name="Song X."/>
            <person name="Pei D."/>
        </authorList>
    </citation>
    <scope>NUCLEOTIDE SEQUENCE [LARGE SCALE GENOMIC DNA]</scope>
    <source>
        <strain evidence="2">Sxm20200214</strain>
        <tissue evidence="2">Leaf</tissue>
    </source>
</reference>